<proteinExistence type="predicted"/>
<evidence type="ECO:0000256" key="1">
    <source>
        <dbReference type="ARBA" id="ARBA00001968"/>
    </source>
</evidence>
<dbReference type="GO" id="GO:0046872">
    <property type="term" value="F:metal ion binding"/>
    <property type="evidence" value="ECO:0007669"/>
    <property type="project" value="UniProtKB-KW"/>
</dbReference>
<accession>A0AAE0Z591</accession>
<dbReference type="InterPro" id="IPR027806">
    <property type="entry name" value="HARBI1_dom"/>
</dbReference>
<feature type="domain" description="DDE Tnp4" evidence="3">
    <location>
        <begin position="54"/>
        <end position="134"/>
    </location>
</feature>
<sequence length="167" mass="18523">MGKTTVAEIVHETVVAIWEELQPLHMLVPSEETLRSVAEDFFPIWNFPHCVGAIDGKHVPIRCPSNSGSMFFNYKKFFSVILQGVSGAKYRFINIDVGGYGKQSDGDTYQASELNRALTDGKINLPRPSFLPQTNVMASHVLIGDEPCPLLPFVLKLYNGSSCFDRG</sequence>
<dbReference type="Pfam" id="PF13359">
    <property type="entry name" value="DDE_Tnp_4"/>
    <property type="match status" value="1"/>
</dbReference>
<evidence type="ECO:0000259" key="3">
    <source>
        <dbReference type="Pfam" id="PF13359"/>
    </source>
</evidence>
<evidence type="ECO:0000313" key="4">
    <source>
        <dbReference type="EMBL" id="KAK3763023.1"/>
    </source>
</evidence>
<dbReference type="Proteomes" id="UP001283361">
    <property type="component" value="Unassembled WGS sequence"/>
</dbReference>
<dbReference type="EMBL" id="JAWDGP010004615">
    <property type="protein sequence ID" value="KAK3763023.1"/>
    <property type="molecule type" value="Genomic_DNA"/>
</dbReference>
<protein>
    <recommendedName>
        <fullName evidence="3">DDE Tnp4 domain-containing protein</fullName>
    </recommendedName>
</protein>
<gene>
    <name evidence="4" type="ORF">RRG08_050137</name>
</gene>
<comment type="caution">
    <text evidence="4">The sequence shown here is derived from an EMBL/GenBank/DDBJ whole genome shotgun (WGS) entry which is preliminary data.</text>
</comment>
<name>A0AAE0Z591_9GAST</name>
<comment type="cofactor">
    <cofactor evidence="1">
        <name>a divalent metal cation</name>
        <dbReference type="ChEBI" id="CHEBI:60240"/>
    </cofactor>
</comment>
<evidence type="ECO:0000313" key="5">
    <source>
        <dbReference type="Proteomes" id="UP001283361"/>
    </source>
</evidence>
<keyword evidence="2" id="KW-0479">Metal-binding</keyword>
<reference evidence="4" key="1">
    <citation type="journal article" date="2023" name="G3 (Bethesda)">
        <title>A reference genome for the long-term kleptoplast-retaining sea slug Elysia crispata morphotype clarki.</title>
        <authorList>
            <person name="Eastman K.E."/>
            <person name="Pendleton A.L."/>
            <person name="Shaikh M.A."/>
            <person name="Suttiyut T."/>
            <person name="Ogas R."/>
            <person name="Tomko P."/>
            <person name="Gavelis G."/>
            <person name="Widhalm J.R."/>
            <person name="Wisecaver J.H."/>
        </authorList>
    </citation>
    <scope>NUCLEOTIDE SEQUENCE</scope>
    <source>
        <strain evidence="4">ECLA1</strain>
    </source>
</reference>
<dbReference type="AlphaFoldDB" id="A0AAE0Z591"/>
<keyword evidence="5" id="KW-1185">Reference proteome</keyword>
<evidence type="ECO:0000256" key="2">
    <source>
        <dbReference type="ARBA" id="ARBA00022723"/>
    </source>
</evidence>
<organism evidence="4 5">
    <name type="scientific">Elysia crispata</name>
    <name type="common">lettuce slug</name>
    <dbReference type="NCBI Taxonomy" id="231223"/>
    <lineage>
        <taxon>Eukaryota</taxon>
        <taxon>Metazoa</taxon>
        <taxon>Spiralia</taxon>
        <taxon>Lophotrochozoa</taxon>
        <taxon>Mollusca</taxon>
        <taxon>Gastropoda</taxon>
        <taxon>Heterobranchia</taxon>
        <taxon>Euthyneura</taxon>
        <taxon>Panpulmonata</taxon>
        <taxon>Sacoglossa</taxon>
        <taxon>Placobranchoidea</taxon>
        <taxon>Plakobranchidae</taxon>
        <taxon>Elysia</taxon>
    </lineage>
</organism>